<reference evidence="4" key="1">
    <citation type="submission" date="2016-11" db="UniProtKB">
        <authorList>
            <consortium name="WormBaseParasite"/>
        </authorList>
    </citation>
    <scope>IDENTIFICATION</scope>
</reference>
<evidence type="ECO:0000259" key="2">
    <source>
        <dbReference type="Pfam" id="PF00169"/>
    </source>
</evidence>
<dbReference type="InterPro" id="IPR011993">
    <property type="entry name" value="PH-like_dom_sf"/>
</dbReference>
<dbReference type="AlphaFoldDB" id="A0A1I7WI72"/>
<feature type="coiled-coil region" evidence="1">
    <location>
        <begin position="9"/>
        <end position="36"/>
    </location>
</feature>
<dbReference type="SUPFAM" id="SSF50729">
    <property type="entry name" value="PH domain-like"/>
    <property type="match status" value="1"/>
</dbReference>
<dbReference type="Gene3D" id="2.30.29.30">
    <property type="entry name" value="Pleckstrin-homology domain (PH domain)/Phosphotyrosine-binding domain (PTB)"/>
    <property type="match status" value="1"/>
</dbReference>
<evidence type="ECO:0000313" key="3">
    <source>
        <dbReference type="Proteomes" id="UP000095283"/>
    </source>
</evidence>
<accession>A0A1I7WI72</accession>
<dbReference type="WBParaSite" id="Hba_04708">
    <property type="protein sequence ID" value="Hba_04708"/>
    <property type="gene ID" value="Hba_04708"/>
</dbReference>
<protein>
    <submittedName>
        <fullName evidence="4">PH domain-containing protein</fullName>
    </submittedName>
</protein>
<proteinExistence type="predicted"/>
<evidence type="ECO:0000313" key="4">
    <source>
        <dbReference type="WBParaSite" id="Hba_04708"/>
    </source>
</evidence>
<dbReference type="InterPro" id="IPR001849">
    <property type="entry name" value="PH_domain"/>
</dbReference>
<sequence>MNIFSCNISDKFQRQKKEYRDEKKRVTAQLVSALQDPTVVVMADWLKVRGTLRKWVRYFCVLKPGLLIIYKKNKTTKHGHWVGTILLSTCEVIERPSKKDGFCFKLYQLYFIIFYGNATL</sequence>
<dbReference type="Pfam" id="PF00169">
    <property type="entry name" value="PH"/>
    <property type="match status" value="1"/>
</dbReference>
<feature type="domain" description="PH" evidence="2">
    <location>
        <begin position="40"/>
        <end position="106"/>
    </location>
</feature>
<keyword evidence="3" id="KW-1185">Reference proteome</keyword>
<organism evidence="3 4">
    <name type="scientific">Heterorhabditis bacteriophora</name>
    <name type="common">Entomopathogenic nematode worm</name>
    <dbReference type="NCBI Taxonomy" id="37862"/>
    <lineage>
        <taxon>Eukaryota</taxon>
        <taxon>Metazoa</taxon>
        <taxon>Ecdysozoa</taxon>
        <taxon>Nematoda</taxon>
        <taxon>Chromadorea</taxon>
        <taxon>Rhabditida</taxon>
        <taxon>Rhabditina</taxon>
        <taxon>Rhabditomorpha</taxon>
        <taxon>Strongyloidea</taxon>
        <taxon>Heterorhabditidae</taxon>
        <taxon>Heterorhabditis</taxon>
    </lineage>
</organism>
<dbReference type="Proteomes" id="UP000095283">
    <property type="component" value="Unplaced"/>
</dbReference>
<keyword evidence="1" id="KW-0175">Coiled coil</keyword>
<evidence type="ECO:0000256" key="1">
    <source>
        <dbReference type="SAM" id="Coils"/>
    </source>
</evidence>
<name>A0A1I7WI72_HETBA</name>